<evidence type="ECO:0000259" key="4">
    <source>
        <dbReference type="Pfam" id="PF01478"/>
    </source>
</evidence>
<feature type="domain" description="Prepilin type IV endopeptidase peptidase" evidence="4">
    <location>
        <begin position="33"/>
        <end position="138"/>
    </location>
</feature>
<evidence type="ECO:0000313" key="6">
    <source>
        <dbReference type="Proteomes" id="UP000008881"/>
    </source>
</evidence>
<dbReference type="InterPro" id="IPR000045">
    <property type="entry name" value="Prepilin_IV_endopep_pep"/>
</dbReference>
<dbReference type="KEGG" id="eae:EAE_04965"/>
<keyword evidence="3" id="KW-1133">Transmembrane helix</keyword>
<dbReference type="EMBL" id="CP002824">
    <property type="protein sequence ID" value="AEG95920.1"/>
    <property type="molecule type" value="Genomic_DNA"/>
</dbReference>
<keyword evidence="3" id="KW-0472">Membrane</keyword>
<dbReference type="Pfam" id="PF01478">
    <property type="entry name" value="Peptidase_A24"/>
    <property type="match status" value="1"/>
</dbReference>
<organism evidence="5 6">
    <name type="scientific">Klebsiella aerogenes (strain ATCC 13048 / DSM 30053 / CCUG 1429 / JCM 1235 / KCTC 2190 / NBRC 13534 / NCIMB 10102 / NCTC 10006 / CDC 819-56)</name>
    <name type="common">Enterobacter aerogenes</name>
    <dbReference type="NCBI Taxonomy" id="1028307"/>
    <lineage>
        <taxon>Bacteria</taxon>
        <taxon>Pseudomonadati</taxon>
        <taxon>Pseudomonadota</taxon>
        <taxon>Gammaproteobacteria</taxon>
        <taxon>Enterobacterales</taxon>
        <taxon>Enterobacteriaceae</taxon>
        <taxon>Klebsiella/Raoultella group</taxon>
        <taxon>Klebsiella</taxon>
    </lineage>
</organism>
<reference evidence="5 6" key="1">
    <citation type="journal article" date="2012" name="J. Bacteriol.">
        <title>Complete genome sequence of Enterobacter aerogenes KCTC 2190.</title>
        <authorList>
            <person name="Shin S.H."/>
            <person name="Kim S."/>
            <person name="Kim J.Y."/>
            <person name="Lee S."/>
            <person name="Um Y."/>
            <person name="Oh M.K."/>
            <person name="Kim Y.R."/>
            <person name="Lee J."/>
            <person name="Yang K.S."/>
        </authorList>
    </citation>
    <scope>NUCLEOTIDE SEQUENCE [LARGE SCALE GENOMIC DNA]</scope>
    <source>
        <strain evidence="5 6">KCTC 2190</strain>
    </source>
</reference>
<sequence length="182" mass="20677">MRFALTRDDKQSERIIPEQECSMLTVLPFLVCYCGLTLALCRQDLLRGLLPDSLTCPLLWSGFVFYLCLAPQRLEDAVWGAIAGYLIFALLYWLYRVFRGYEGLGYGDIKYLAALGAWHGWQRLPQLVLAASLLAGMAWVILALFRRSKQQRWGLNNPLPFGPFLTAAGFWCGWQTFASLTL</sequence>
<dbReference type="PATRIC" id="fig|1028307.3.peg.992"/>
<comment type="similarity">
    <text evidence="1 2">Belongs to the peptidase A24 family.</text>
</comment>
<dbReference type="HOGENOM" id="CLU_057101_5_1_6"/>
<feature type="transmembrane region" description="Helical" evidence="3">
    <location>
        <begin position="21"/>
        <end position="40"/>
    </location>
</feature>
<dbReference type="GO" id="GO:0006465">
    <property type="term" value="P:signal peptide processing"/>
    <property type="evidence" value="ECO:0007669"/>
    <property type="project" value="TreeGrafter"/>
</dbReference>
<keyword evidence="6" id="KW-1185">Reference proteome</keyword>
<dbReference type="InterPro" id="IPR014032">
    <property type="entry name" value="Peptidase_A24A_bac"/>
</dbReference>
<evidence type="ECO:0000256" key="2">
    <source>
        <dbReference type="RuleBase" id="RU003793"/>
    </source>
</evidence>
<dbReference type="PRINTS" id="PR00864">
    <property type="entry name" value="PREPILNPTASE"/>
</dbReference>
<feature type="transmembrane region" description="Helical" evidence="3">
    <location>
        <begin position="77"/>
        <end position="95"/>
    </location>
</feature>
<name>A0A0H3FMB2_KLEAK</name>
<evidence type="ECO:0000256" key="3">
    <source>
        <dbReference type="SAM" id="Phobius"/>
    </source>
</evidence>
<feature type="transmembrane region" description="Helical" evidence="3">
    <location>
        <begin position="127"/>
        <end position="145"/>
    </location>
</feature>
<feature type="transmembrane region" description="Helical" evidence="3">
    <location>
        <begin position="52"/>
        <end position="70"/>
    </location>
</feature>
<dbReference type="PANTHER" id="PTHR30487:SF0">
    <property type="entry name" value="PREPILIN LEADER PEPTIDASE_N-METHYLTRANSFERASE-RELATED"/>
    <property type="match status" value="1"/>
</dbReference>
<dbReference type="InterPro" id="IPR050882">
    <property type="entry name" value="Prepilin_peptidase/N-MTase"/>
</dbReference>
<dbReference type="PANTHER" id="PTHR30487">
    <property type="entry name" value="TYPE 4 PREPILIN-LIKE PROTEINS LEADER PEPTIDE-PROCESSING ENZYME"/>
    <property type="match status" value="1"/>
</dbReference>
<protein>
    <submittedName>
        <fullName evidence="5">Peptidase A24A prepilin type IV</fullName>
    </submittedName>
</protein>
<dbReference type="Proteomes" id="UP000008881">
    <property type="component" value="Chromosome"/>
</dbReference>
<dbReference type="Gene3D" id="1.20.120.1220">
    <property type="match status" value="1"/>
</dbReference>
<keyword evidence="3" id="KW-0812">Transmembrane</keyword>
<dbReference type="OrthoDB" id="9789291at2"/>
<dbReference type="GO" id="GO:0004190">
    <property type="term" value="F:aspartic-type endopeptidase activity"/>
    <property type="evidence" value="ECO:0007669"/>
    <property type="project" value="InterPro"/>
</dbReference>
<accession>A0A0H3FMB2</accession>
<evidence type="ECO:0000313" key="5">
    <source>
        <dbReference type="EMBL" id="AEG95920.1"/>
    </source>
</evidence>
<dbReference type="GO" id="GO:0005886">
    <property type="term" value="C:plasma membrane"/>
    <property type="evidence" value="ECO:0007669"/>
    <property type="project" value="TreeGrafter"/>
</dbReference>
<evidence type="ECO:0000256" key="1">
    <source>
        <dbReference type="ARBA" id="ARBA00005801"/>
    </source>
</evidence>
<dbReference type="eggNOG" id="COG1989">
    <property type="taxonomic scope" value="Bacteria"/>
</dbReference>
<dbReference type="AlphaFoldDB" id="A0A0H3FMB2"/>
<gene>
    <name evidence="5" type="ordered locus">EAE_04965</name>
</gene>
<proteinExistence type="inferred from homology"/>